<feature type="compositionally biased region" description="Polar residues" evidence="14">
    <location>
        <begin position="26"/>
        <end position="46"/>
    </location>
</feature>
<dbReference type="PANTHER" id="PTHR24404">
    <property type="entry name" value="ZINC FINGER PROTEIN"/>
    <property type="match status" value="1"/>
</dbReference>
<keyword evidence="7" id="KW-0479">Metal-binding</keyword>
<dbReference type="InterPro" id="IPR050589">
    <property type="entry name" value="Ikaros_C2H2-ZF"/>
</dbReference>
<feature type="domain" description="C2H2-type" evidence="15">
    <location>
        <begin position="959"/>
        <end position="986"/>
    </location>
</feature>
<dbReference type="FunCoup" id="A0A6J2YQF5">
    <property type="interactions" value="88"/>
</dbReference>
<keyword evidence="6" id="KW-0302">Gap protein</keyword>
<dbReference type="InterPro" id="IPR013087">
    <property type="entry name" value="Znf_C2H2_type"/>
</dbReference>
<dbReference type="PANTHER" id="PTHR24404:SF55">
    <property type="entry name" value="ZINC FINGER PROTEIN PEGASUS"/>
    <property type="match status" value="1"/>
</dbReference>
<reference evidence="17" key="1">
    <citation type="submission" date="2025-08" db="UniProtKB">
        <authorList>
            <consortium name="RefSeq"/>
        </authorList>
    </citation>
    <scope>IDENTIFICATION</scope>
    <source>
        <tissue evidence="17">Gonads</tissue>
    </source>
</reference>
<feature type="region of interest" description="Disordered" evidence="14">
    <location>
        <begin position="526"/>
        <end position="631"/>
    </location>
</feature>
<evidence type="ECO:0000256" key="8">
    <source>
        <dbReference type="ARBA" id="ARBA00022737"/>
    </source>
</evidence>
<feature type="compositionally biased region" description="Polar residues" evidence="14">
    <location>
        <begin position="554"/>
        <end position="588"/>
    </location>
</feature>
<gene>
    <name evidence="17" type="primary">LOC115889584</name>
</gene>
<accession>A0A6J2YQF5</accession>
<dbReference type="GO" id="GO:0000122">
    <property type="term" value="P:negative regulation of transcription by RNA polymerase II"/>
    <property type="evidence" value="ECO:0007669"/>
    <property type="project" value="UniProtKB-ARBA"/>
</dbReference>
<evidence type="ECO:0000256" key="2">
    <source>
        <dbReference type="ARBA" id="ARBA00004123"/>
    </source>
</evidence>
<evidence type="ECO:0000256" key="3">
    <source>
        <dbReference type="ARBA" id="ARBA00007746"/>
    </source>
</evidence>
<keyword evidence="12" id="KW-0539">Nucleus</keyword>
<sequence length="1011" mass="114591">MRVDDTEMSSHQMQDAMSMARHPRKQSNPMPSLSPDTPWNYTNSVVKQEPMDDTRNDSGVTSESDCPSASPESDRSGNHRFHTPPPQDGDCRTDASHNHFTGSQVPFGQYAYYNGNLSMPSTSGGGDSSMSNMDISSQNVDNSSDNDLTDINKPKFNSHGKVKQHKCKHCKYVAITKLDYWEHSKIHIKGDKMLKCPKCPFVTEFKHHLEYHIMNHNGTKPYKCDSCNYTCVNNSMLRSHQKSHSKVYQYRCSDCVYETKYVHSLKLHLRKYNHQPAIVLNPDGTPNPEPVIDVYGTRRGPKSKRPSIPSSSPPLQQAPSPKIEHQHLSSLPFNPLLLNQPGMVPFPLPLLPAFPAALPNPELLQNLQFIREHFEQLTKQQNQMKSENEEGVLDLSQPPSRSSEVECEDEESMSTAFANVEVVDDSQHDSTIINGPETSNKDQNENSGQSAETQRYGFHCHDCKIGFSEEVMFRIHMGYHGFRNPFTCNMCGEENGNSVNFFLHIARPSHIFIVKMGVNNTERSSFHMQNRKSMDRHRRKQSNPMPSLAPDTLLNDTNTVVKQEPIDSTRNYSGFTSESDWPSASLESAGSGDQRFHTPPPQDGHYGPYAYHNNNLSMPSTSAADSESSMNNMDLSSQHLENCSNNDQADINQPKFNSKGKVKKHKCKHCPYVAITKGGYWEHLRIHIEKEKLLTCSMCPFVTKYKHHMDYHINHHKGIKPHHCDSCNYSSLTLSMLQSHKKTHWEIYPYRCADCPYCTKHLHIFKMHLRKRGHQPGVVLKPDGRPNPESFIDVYGNKRGPRSQRPSLPSTISVLPKSPSPKSEHPYVSSLPCNPVLLNQPRMVPLPLPLLPAFPVALPNPELLQQLQFIKENFEQWAKQQNQMKSENEEGVLDLSQPPSKCSEVDCEEAESMNTAFPNVEVVHDSQHDSTVLNSSETSNRNHNENNVQGAENAGQYGFHCYDCNIGFSEEVMFRIHMSYHGFGNPFTCKMCGEECENSINFFLHVARSSH</sequence>
<evidence type="ECO:0000313" key="16">
    <source>
        <dbReference type="Proteomes" id="UP000504635"/>
    </source>
</evidence>
<dbReference type="RefSeq" id="XP_030765496.1">
    <property type="nucleotide sequence ID" value="XM_030909636.1"/>
</dbReference>
<dbReference type="GO" id="GO:0005634">
    <property type="term" value="C:nucleus"/>
    <property type="evidence" value="ECO:0007669"/>
    <property type="project" value="UniProtKB-SubCell"/>
</dbReference>
<evidence type="ECO:0000256" key="5">
    <source>
        <dbReference type="ARBA" id="ARBA00022473"/>
    </source>
</evidence>
<dbReference type="PROSITE" id="PS50157">
    <property type="entry name" value="ZINC_FINGER_C2H2_2"/>
    <property type="match status" value="4"/>
</dbReference>
<evidence type="ECO:0000313" key="17">
    <source>
        <dbReference type="RefSeq" id="XP_030765496.1"/>
    </source>
</evidence>
<feature type="domain" description="C2H2-type" evidence="15">
    <location>
        <begin position="194"/>
        <end position="221"/>
    </location>
</feature>
<dbReference type="InParanoid" id="A0A6J2YQF5"/>
<feature type="region of interest" description="Disordered" evidence="14">
    <location>
        <begin position="280"/>
        <end position="324"/>
    </location>
</feature>
<feature type="compositionally biased region" description="Polar residues" evidence="14">
    <location>
        <begin position="929"/>
        <end position="950"/>
    </location>
</feature>
<dbReference type="GeneID" id="115889584"/>
<evidence type="ECO:0000256" key="6">
    <source>
        <dbReference type="ARBA" id="ARBA00022492"/>
    </source>
</evidence>
<feature type="compositionally biased region" description="Low complexity" evidence="14">
    <location>
        <begin position="306"/>
        <end position="321"/>
    </location>
</feature>
<dbReference type="KEGG" id="soy:115889584"/>
<dbReference type="Proteomes" id="UP000504635">
    <property type="component" value="Unplaced"/>
</dbReference>
<evidence type="ECO:0000259" key="15">
    <source>
        <dbReference type="PROSITE" id="PS50157"/>
    </source>
</evidence>
<evidence type="ECO:0000256" key="1">
    <source>
        <dbReference type="ARBA" id="ARBA00003983"/>
    </source>
</evidence>
<evidence type="ECO:0000256" key="11">
    <source>
        <dbReference type="ARBA" id="ARBA00023125"/>
    </source>
</evidence>
<dbReference type="OrthoDB" id="10015593at2759"/>
<keyword evidence="16" id="KW-1185">Reference proteome</keyword>
<evidence type="ECO:0000256" key="10">
    <source>
        <dbReference type="ARBA" id="ARBA00022833"/>
    </source>
</evidence>
<dbReference type="SMART" id="SM00355">
    <property type="entry name" value="ZnF_C2H2"/>
    <property type="match status" value="12"/>
</dbReference>
<dbReference type="SUPFAM" id="SSF57667">
    <property type="entry name" value="beta-beta-alpha zinc fingers"/>
    <property type="match status" value="4"/>
</dbReference>
<evidence type="ECO:0000256" key="4">
    <source>
        <dbReference type="ARBA" id="ARBA00013638"/>
    </source>
</evidence>
<evidence type="ECO:0000256" key="9">
    <source>
        <dbReference type="ARBA" id="ARBA00022771"/>
    </source>
</evidence>
<evidence type="ECO:0000256" key="12">
    <source>
        <dbReference type="ARBA" id="ARBA00023242"/>
    </source>
</evidence>
<evidence type="ECO:0000256" key="13">
    <source>
        <dbReference type="PROSITE-ProRule" id="PRU00042"/>
    </source>
</evidence>
<keyword evidence="11" id="KW-0238">DNA-binding</keyword>
<dbReference type="FunFam" id="3.30.160.60:FF:001301">
    <property type="entry name" value="Blast:Protein hunchback"/>
    <property type="match status" value="1"/>
</dbReference>
<dbReference type="AlphaFoldDB" id="A0A6J2YQF5"/>
<feature type="compositionally biased region" description="Polar residues" evidence="14">
    <location>
        <begin position="612"/>
        <end position="631"/>
    </location>
</feature>
<dbReference type="GO" id="GO:0003700">
    <property type="term" value="F:DNA-binding transcription factor activity"/>
    <property type="evidence" value="ECO:0007669"/>
    <property type="project" value="TreeGrafter"/>
</dbReference>
<keyword evidence="9 13" id="KW-0863">Zinc-finger</keyword>
<protein>
    <recommendedName>
        <fullName evidence="4">Protein hunchback</fullName>
    </recommendedName>
</protein>
<feature type="domain" description="C2H2-type" evidence="15">
    <location>
        <begin position="222"/>
        <end position="249"/>
    </location>
</feature>
<dbReference type="GO" id="GO:0035282">
    <property type="term" value="P:segmentation"/>
    <property type="evidence" value="ECO:0007669"/>
    <property type="project" value="UniProtKB-KW"/>
</dbReference>
<feature type="region of interest" description="Disordered" evidence="14">
    <location>
        <begin position="426"/>
        <end position="453"/>
    </location>
</feature>
<keyword evidence="8" id="KW-0677">Repeat</keyword>
<feature type="compositionally biased region" description="Polar residues" evidence="14">
    <location>
        <begin position="57"/>
        <end position="71"/>
    </location>
</feature>
<feature type="domain" description="C2H2-type" evidence="15">
    <location>
        <begin position="458"/>
        <end position="485"/>
    </location>
</feature>
<proteinExistence type="inferred from homology"/>
<comment type="function">
    <text evidence="1">Gap class segmentation protein that controls development of head structures.</text>
</comment>
<feature type="region of interest" description="Disordered" evidence="14">
    <location>
        <begin position="379"/>
        <end position="409"/>
    </location>
</feature>
<evidence type="ECO:0000256" key="7">
    <source>
        <dbReference type="ARBA" id="ARBA00022723"/>
    </source>
</evidence>
<feature type="region of interest" description="Disordered" evidence="14">
    <location>
        <begin position="927"/>
        <end position="950"/>
    </location>
</feature>
<comment type="similarity">
    <text evidence="3">Belongs to the hunchback C2H2-type zinc-finger protein family.</text>
</comment>
<feature type="compositionally biased region" description="Polar residues" evidence="14">
    <location>
        <begin position="804"/>
        <end position="813"/>
    </location>
</feature>
<evidence type="ECO:0000256" key="14">
    <source>
        <dbReference type="SAM" id="MobiDB-lite"/>
    </source>
</evidence>
<dbReference type="PROSITE" id="PS00028">
    <property type="entry name" value="ZINC_FINGER_C2H2_1"/>
    <property type="match status" value="4"/>
</dbReference>
<feature type="region of interest" description="Disordered" evidence="14">
    <location>
        <begin position="1"/>
        <end position="97"/>
    </location>
</feature>
<feature type="region of interest" description="Disordered" evidence="14">
    <location>
        <begin position="790"/>
        <end position="826"/>
    </location>
</feature>
<keyword evidence="10" id="KW-0862">Zinc</keyword>
<keyword evidence="5" id="KW-0217">Developmental protein</keyword>
<dbReference type="GO" id="GO:0000978">
    <property type="term" value="F:RNA polymerase II cis-regulatory region sequence-specific DNA binding"/>
    <property type="evidence" value="ECO:0007669"/>
    <property type="project" value="TreeGrafter"/>
</dbReference>
<organism evidence="16 17">
    <name type="scientific">Sitophilus oryzae</name>
    <name type="common">Rice weevil</name>
    <name type="synonym">Curculio oryzae</name>
    <dbReference type="NCBI Taxonomy" id="7048"/>
    <lineage>
        <taxon>Eukaryota</taxon>
        <taxon>Metazoa</taxon>
        <taxon>Ecdysozoa</taxon>
        <taxon>Arthropoda</taxon>
        <taxon>Hexapoda</taxon>
        <taxon>Insecta</taxon>
        <taxon>Pterygota</taxon>
        <taxon>Neoptera</taxon>
        <taxon>Endopterygota</taxon>
        <taxon>Coleoptera</taxon>
        <taxon>Polyphaga</taxon>
        <taxon>Cucujiformia</taxon>
        <taxon>Curculionidae</taxon>
        <taxon>Dryophthorinae</taxon>
        <taxon>Sitophilus</taxon>
    </lineage>
</organism>
<name>A0A6J2YQF5_SITOR</name>
<dbReference type="GO" id="GO:0008270">
    <property type="term" value="F:zinc ion binding"/>
    <property type="evidence" value="ECO:0007669"/>
    <property type="project" value="UniProtKB-KW"/>
</dbReference>
<dbReference type="GO" id="GO:0040034">
    <property type="term" value="P:regulation of development, heterochronic"/>
    <property type="evidence" value="ECO:0007669"/>
    <property type="project" value="UniProtKB-ARBA"/>
</dbReference>
<dbReference type="Gene3D" id="3.30.160.60">
    <property type="entry name" value="Classic Zinc Finger"/>
    <property type="match status" value="6"/>
</dbReference>
<comment type="subcellular location">
    <subcellularLocation>
        <location evidence="2">Nucleus</location>
    </subcellularLocation>
</comment>
<feature type="compositionally biased region" description="Polar residues" evidence="14">
    <location>
        <begin position="429"/>
        <end position="438"/>
    </location>
</feature>
<dbReference type="InterPro" id="IPR036236">
    <property type="entry name" value="Znf_C2H2_sf"/>
</dbReference>